<accession>A0A1V9YEJ6</accession>
<gene>
    <name evidence="2" type="ORF">ACHHYP_13874</name>
</gene>
<dbReference type="Gene3D" id="2.60.20.10">
    <property type="entry name" value="Crystallins"/>
    <property type="match status" value="1"/>
</dbReference>
<organism evidence="2 3">
    <name type="scientific">Achlya hypogyna</name>
    <name type="common">Oomycete</name>
    <name type="synonym">Protoachlya hypogyna</name>
    <dbReference type="NCBI Taxonomy" id="1202772"/>
    <lineage>
        <taxon>Eukaryota</taxon>
        <taxon>Sar</taxon>
        <taxon>Stramenopiles</taxon>
        <taxon>Oomycota</taxon>
        <taxon>Saprolegniomycetes</taxon>
        <taxon>Saprolegniales</taxon>
        <taxon>Achlyaceae</taxon>
        <taxon>Achlya</taxon>
    </lineage>
</organism>
<evidence type="ECO:0000256" key="1">
    <source>
        <dbReference type="SAM" id="Phobius"/>
    </source>
</evidence>
<protein>
    <recommendedName>
        <fullName evidence="4">Beta/gamma crystallin 'Greek key' domain-containing protein</fullName>
    </recommendedName>
</protein>
<sequence>MLPNFRGPEYKVMPGDSNTYAVMWPIQSIRIGADEQLTTFDQANFTGKSVTFHRSTPYPGNWASRIVSFRVEQLNISALPVPDTNQAPWSFLGTWEGFIMVRMSSKTGHPECYATNGINCEHRPNIDDLLPLLAGAEGFANATFPAPCGPSRVPYWGDMGYEWTSTGRWCEYANYKLKLLVSPMSIPTPHLECIKGTLGIAAVLEQGYSQCLPMSQRSGCRFFPSMRVCAAVVARSLVTGESYSIADAFDLIPCGNNKTECVEVDLSIAHEEHKGFSLQLIVGIVGGVVVTLSACGYCVRQNNARARIFVDYRALHGLE</sequence>
<keyword evidence="1" id="KW-0812">Transmembrane</keyword>
<evidence type="ECO:0008006" key="4">
    <source>
        <dbReference type="Google" id="ProtNLM"/>
    </source>
</evidence>
<keyword evidence="3" id="KW-1185">Reference proteome</keyword>
<comment type="caution">
    <text evidence="2">The sequence shown here is derived from an EMBL/GenBank/DDBJ whole genome shotgun (WGS) entry which is preliminary data.</text>
</comment>
<feature type="transmembrane region" description="Helical" evidence="1">
    <location>
        <begin position="276"/>
        <end position="299"/>
    </location>
</feature>
<dbReference type="Proteomes" id="UP000243579">
    <property type="component" value="Unassembled WGS sequence"/>
</dbReference>
<name>A0A1V9YEJ6_ACHHY</name>
<keyword evidence="1" id="KW-0472">Membrane</keyword>
<dbReference type="SUPFAM" id="SSF49695">
    <property type="entry name" value="gamma-Crystallin-like"/>
    <property type="match status" value="1"/>
</dbReference>
<dbReference type="EMBL" id="JNBR01001931">
    <property type="protein sequence ID" value="OQR84119.1"/>
    <property type="molecule type" value="Genomic_DNA"/>
</dbReference>
<keyword evidence="1" id="KW-1133">Transmembrane helix</keyword>
<dbReference type="OrthoDB" id="10450277at2759"/>
<dbReference type="AlphaFoldDB" id="A0A1V9YEJ6"/>
<dbReference type="InterPro" id="IPR011024">
    <property type="entry name" value="G_crystallin-like"/>
</dbReference>
<dbReference type="STRING" id="1202772.A0A1V9YEJ6"/>
<proteinExistence type="predicted"/>
<evidence type="ECO:0000313" key="3">
    <source>
        <dbReference type="Proteomes" id="UP000243579"/>
    </source>
</evidence>
<evidence type="ECO:0000313" key="2">
    <source>
        <dbReference type="EMBL" id="OQR84119.1"/>
    </source>
</evidence>
<reference evidence="2 3" key="1">
    <citation type="journal article" date="2014" name="Genome Biol. Evol.">
        <title>The secreted proteins of Achlya hypogyna and Thraustotheca clavata identify the ancestral oomycete secretome and reveal gene acquisitions by horizontal gene transfer.</title>
        <authorList>
            <person name="Misner I."/>
            <person name="Blouin N."/>
            <person name="Leonard G."/>
            <person name="Richards T.A."/>
            <person name="Lane C.E."/>
        </authorList>
    </citation>
    <scope>NUCLEOTIDE SEQUENCE [LARGE SCALE GENOMIC DNA]</scope>
    <source>
        <strain evidence="2 3">ATCC 48635</strain>
    </source>
</reference>